<evidence type="ECO:0000313" key="2">
    <source>
        <dbReference type="Proteomes" id="UP001208131"/>
    </source>
</evidence>
<dbReference type="AlphaFoldDB" id="A0AAE3LIA1"/>
<dbReference type="RefSeq" id="WP_267301440.1">
    <property type="nucleotide sequence ID" value="NZ_JAOQJZ010000010.1"/>
</dbReference>
<dbReference type="EMBL" id="JAOQJZ010000010">
    <property type="protein sequence ID" value="MCU6706290.1"/>
    <property type="molecule type" value="Genomic_DNA"/>
</dbReference>
<comment type="caution">
    <text evidence="1">The sequence shown here is derived from an EMBL/GenBank/DDBJ whole genome shotgun (WGS) entry which is preliminary data.</text>
</comment>
<organism evidence="1 2">
    <name type="scientific">Hominimerdicola aceti</name>
    <dbReference type="NCBI Taxonomy" id="2981726"/>
    <lineage>
        <taxon>Bacteria</taxon>
        <taxon>Bacillati</taxon>
        <taxon>Bacillota</taxon>
        <taxon>Clostridia</taxon>
        <taxon>Eubacteriales</taxon>
        <taxon>Oscillospiraceae</taxon>
        <taxon>Hominimerdicola</taxon>
    </lineage>
</organism>
<evidence type="ECO:0000313" key="1">
    <source>
        <dbReference type="EMBL" id="MCU6706290.1"/>
    </source>
</evidence>
<proteinExistence type="predicted"/>
<keyword evidence="2" id="KW-1185">Reference proteome</keyword>
<gene>
    <name evidence="1" type="ORF">OCV57_10205</name>
</gene>
<sequence>MKVISIEYPTPLKNCNIKNDNIDVFVKLENGNKYCITVATIDWISDHVGERHLPSGSPD</sequence>
<protein>
    <submittedName>
        <fullName evidence="1">Uncharacterized protein</fullName>
    </submittedName>
</protein>
<accession>A0AAE3LIA1</accession>
<dbReference type="Proteomes" id="UP001208131">
    <property type="component" value="Unassembled WGS sequence"/>
</dbReference>
<reference evidence="1 2" key="1">
    <citation type="journal article" date="2021" name="ISME Commun">
        <title>Automated analysis of genomic sequences facilitates high-throughput and comprehensive description of bacteria.</title>
        <authorList>
            <person name="Hitch T.C.A."/>
        </authorList>
    </citation>
    <scope>NUCLEOTIDE SEQUENCE [LARGE SCALE GENOMIC DNA]</scope>
    <source>
        <strain evidence="1 2">Sanger_31</strain>
    </source>
</reference>
<name>A0AAE3LIA1_9FIRM</name>